<dbReference type="Pfam" id="PF05914">
    <property type="entry name" value="RIB43A"/>
    <property type="match status" value="1"/>
</dbReference>
<feature type="region of interest" description="Disordered" evidence="10">
    <location>
        <begin position="197"/>
        <end position="235"/>
    </location>
</feature>
<keyword evidence="7" id="KW-0206">Cytoskeleton</keyword>
<evidence type="ECO:0000256" key="3">
    <source>
        <dbReference type="ARBA" id="ARBA00022490"/>
    </source>
</evidence>
<evidence type="ECO:0000256" key="7">
    <source>
        <dbReference type="ARBA" id="ARBA00023212"/>
    </source>
</evidence>
<feature type="region of interest" description="Disordered" evidence="10">
    <location>
        <begin position="84"/>
        <end position="133"/>
    </location>
</feature>
<reference evidence="11" key="1">
    <citation type="submission" date="2009-08" db="EMBL/GenBank/DDBJ databases">
        <title>Annotation of Salpingoeca rosetta.</title>
        <authorList>
            <consortium name="The Broad Institute Genome Sequencing Platform"/>
            <person name="Russ C."/>
            <person name="Cuomo C."/>
            <person name="Burger G."/>
            <person name="Gray M.W."/>
            <person name="Holland P.W.H."/>
            <person name="King N."/>
            <person name="Lang F.B.F."/>
            <person name="Roger A.J."/>
            <person name="Ruiz-Trillo I."/>
            <person name="Young S.K."/>
            <person name="Zeng Q."/>
            <person name="Gargeya S."/>
            <person name="Alvarado L."/>
            <person name="Berlin A."/>
            <person name="Chapman S.B."/>
            <person name="Chen Z."/>
            <person name="Freedman E."/>
            <person name="Gellesch M."/>
            <person name="Goldberg J."/>
            <person name="Griggs A."/>
            <person name="Gujja S."/>
            <person name="Heilman E."/>
            <person name="Heiman D."/>
            <person name="Howarth C."/>
            <person name="Mehta T."/>
            <person name="Neiman D."/>
            <person name="Pearson M."/>
            <person name="Roberts A."/>
            <person name="Saif S."/>
            <person name="Shea T."/>
            <person name="Shenoy N."/>
            <person name="Sisk P."/>
            <person name="Stolte C."/>
            <person name="Sykes S."/>
            <person name="White J."/>
            <person name="Yandava C."/>
            <person name="Haas B."/>
            <person name="Nusbaum C."/>
            <person name="Birren B."/>
        </authorList>
    </citation>
    <scope>NUCLEOTIDE SEQUENCE [LARGE SCALE GENOMIC DNA]</scope>
    <source>
        <strain evidence="11">ATCC 50818</strain>
    </source>
</reference>
<evidence type="ECO:0000256" key="1">
    <source>
        <dbReference type="ARBA" id="ARBA00004611"/>
    </source>
</evidence>
<dbReference type="GeneID" id="16071903"/>
<evidence type="ECO:0000256" key="5">
    <source>
        <dbReference type="ARBA" id="ARBA00023054"/>
    </source>
</evidence>
<dbReference type="InterPro" id="IPR008805">
    <property type="entry name" value="RIB43A"/>
</dbReference>
<dbReference type="AlphaFoldDB" id="F2UH27"/>
<dbReference type="Proteomes" id="UP000007799">
    <property type="component" value="Unassembled WGS sequence"/>
</dbReference>
<sequence length="355" mass="42743">MFKLDIPPDPREAAKLEAKRRRAEERKNRIFNARQRTMGLDVEALEQQIAEKKQREEEEKERERAMDAEMLENAKLGLMMEKKHQEHLRTRRLEDEEFHRTQQAPETRREFDLNDPSTLRQSRPPTHDPDVTLGISSLQVFDGEDDACTDRMQTQRQQQREWIAQQLHERLAKEAAEAEEEAVFREEETWQARFSDEVQRRQDNARRQAAREAAEYNKRMMEEKQRKKKEDKRHEWQRDYEEIMQTVQGGLVAEKRDDAVSHGPRKVVPDRYRGMTEDEIAQYREEQIRQAQEEEEKRAQIKEEERILQEAAVAMSREALLRERQLERQRKEQLRRQMEENAILAEEQKEHRPPV</sequence>
<evidence type="ECO:0000256" key="10">
    <source>
        <dbReference type="SAM" id="MobiDB-lite"/>
    </source>
</evidence>
<protein>
    <submittedName>
        <fullName evidence="11">Uncharacterized protein</fullName>
    </submittedName>
</protein>
<feature type="compositionally biased region" description="Polar residues" evidence="10">
    <location>
        <begin position="115"/>
        <end position="124"/>
    </location>
</feature>
<dbReference type="PANTHER" id="PTHR14517:SF6">
    <property type="entry name" value="RE41410P"/>
    <property type="match status" value="1"/>
</dbReference>
<dbReference type="PANTHER" id="PTHR14517">
    <property type="entry name" value="RIB43A-RELATED"/>
    <property type="match status" value="1"/>
</dbReference>
<evidence type="ECO:0000313" key="12">
    <source>
        <dbReference type="Proteomes" id="UP000007799"/>
    </source>
</evidence>
<feature type="region of interest" description="Disordered" evidence="10">
    <location>
        <begin position="328"/>
        <end position="355"/>
    </location>
</feature>
<evidence type="ECO:0000313" key="11">
    <source>
        <dbReference type="EMBL" id="EGD76426.1"/>
    </source>
</evidence>
<dbReference type="InParanoid" id="F2UH27"/>
<dbReference type="eggNOG" id="ENOG502QWST">
    <property type="taxonomic scope" value="Eukaryota"/>
</dbReference>
<gene>
    <name evidence="11" type="ORF">PTSG_07543</name>
</gene>
<accession>F2UH27</accession>
<keyword evidence="8" id="KW-0966">Cell projection</keyword>
<keyword evidence="4" id="KW-0282">Flagellum</keyword>
<dbReference type="OrthoDB" id="429119at2759"/>
<feature type="compositionally biased region" description="Basic and acidic residues" evidence="10">
    <location>
        <begin position="1"/>
        <end position="28"/>
    </location>
</feature>
<evidence type="ECO:0000256" key="2">
    <source>
        <dbReference type="ARBA" id="ARBA00006875"/>
    </source>
</evidence>
<feature type="compositionally biased region" description="Basic and acidic residues" evidence="10">
    <location>
        <begin position="328"/>
        <end position="339"/>
    </location>
</feature>
<keyword evidence="3" id="KW-0963">Cytoplasm</keyword>
<keyword evidence="12" id="KW-1185">Reference proteome</keyword>
<feature type="region of interest" description="Disordered" evidence="10">
    <location>
        <begin position="1"/>
        <end position="32"/>
    </location>
</feature>
<name>F2UH27_SALR5</name>
<dbReference type="OMA" id="CLKMQQE"/>
<comment type="similarity">
    <text evidence="2">Belongs to the RIB43A family.</text>
</comment>
<feature type="compositionally biased region" description="Basic and acidic residues" evidence="10">
    <location>
        <begin position="346"/>
        <end position="355"/>
    </location>
</feature>
<evidence type="ECO:0000256" key="8">
    <source>
        <dbReference type="ARBA" id="ARBA00023273"/>
    </source>
</evidence>
<keyword evidence="6" id="KW-0969">Cilium</keyword>
<dbReference type="STRING" id="946362.F2UH27"/>
<evidence type="ECO:0000256" key="9">
    <source>
        <dbReference type="ARBA" id="ARBA00046435"/>
    </source>
</evidence>
<organism evidence="12">
    <name type="scientific">Salpingoeca rosetta (strain ATCC 50818 / BSB-021)</name>
    <dbReference type="NCBI Taxonomy" id="946362"/>
    <lineage>
        <taxon>Eukaryota</taxon>
        <taxon>Choanoflagellata</taxon>
        <taxon>Craspedida</taxon>
        <taxon>Salpingoecidae</taxon>
        <taxon>Salpingoeca</taxon>
    </lineage>
</organism>
<feature type="compositionally biased region" description="Basic and acidic residues" evidence="10">
    <location>
        <begin position="84"/>
        <end position="112"/>
    </location>
</feature>
<dbReference type="EMBL" id="GL832974">
    <property type="protein sequence ID" value="EGD76426.1"/>
    <property type="molecule type" value="Genomic_DNA"/>
</dbReference>
<evidence type="ECO:0000256" key="6">
    <source>
        <dbReference type="ARBA" id="ARBA00023069"/>
    </source>
</evidence>
<keyword evidence="5" id="KW-0175">Coiled coil</keyword>
<proteinExistence type="inferred from homology"/>
<evidence type="ECO:0000256" key="4">
    <source>
        <dbReference type="ARBA" id="ARBA00022846"/>
    </source>
</evidence>
<feature type="compositionally biased region" description="Basic and acidic residues" evidence="10">
    <location>
        <begin position="197"/>
        <end position="225"/>
    </location>
</feature>
<dbReference type="FunCoup" id="F2UH27">
    <property type="interactions" value="115"/>
</dbReference>
<feature type="region of interest" description="Disordered" evidence="10">
    <location>
        <begin position="252"/>
        <end position="274"/>
    </location>
</feature>
<comment type="subcellular location">
    <subcellularLocation>
        <location evidence="1">Cytoplasm</location>
        <location evidence="1">Cytoskeleton</location>
        <location evidence="1">Flagellum axoneme</location>
    </subcellularLocation>
</comment>
<dbReference type="RefSeq" id="XP_004991341.1">
    <property type="nucleotide sequence ID" value="XM_004991284.1"/>
</dbReference>
<dbReference type="KEGG" id="sre:PTSG_07543"/>
<comment type="subunit">
    <text evidence="9">Microtubule inner protein component of sperm flagellar doublet microtubules.</text>
</comment>